<dbReference type="STRING" id="545501.BN997_00167"/>
<dbReference type="PIRSF" id="PIRSF018249">
    <property type="entry name" value="MyrA_prd"/>
    <property type="match status" value="1"/>
</dbReference>
<sequence length="237" mass="27120">MKTKYSKELFEARRKLIAEDKFFEPLIQAIAEMIERQADKDKEPLFILDTGCGEGSHLANVCDKVSSDFGKTVTGVGIDISKEGVLAASKNYTNQIWTVADLANTPFKDRQFDVLLNILSPSNYAEFNRLLKADGIVIKVVPRSGYLKEIREALFDKPVKQDYSNSETVDRFNENFRIMDSFRVYYTRKLNQPSIQSLMQMSPLTWSAKEERIKSFAEREIAEITVDLEILIGRKTI</sequence>
<dbReference type="RefSeq" id="WP_338112870.1">
    <property type="nucleotide sequence ID" value="NZ_CDGG01000001.1"/>
</dbReference>
<dbReference type="Pfam" id="PF13649">
    <property type="entry name" value="Methyltransf_25"/>
    <property type="match status" value="1"/>
</dbReference>
<dbReference type="InterPro" id="IPR016718">
    <property type="entry name" value="rRNA_m1G-MeTrfase_A_prd"/>
</dbReference>
<dbReference type="Proteomes" id="UP000040453">
    <property type="component" value="Unassembled WGS sequence"/>
</dbReference>
<evidence type="ECO:0000313" key="4">
    <source>
        <dbReference type="Proteomes" id="UP000040453"/>
    </source>
</evidence>
<organism evidence="3 4">
    <name type="scientific">Oceanobacillus oncorhynchi</name>
    <dbReference type="NCBI Taxonomy" id="545501"/>
    <lineage>
        <taxon>Bacteria</taxon>
        <taxon>Bacillati</taxon>
        <taxon>Bacillota</taxon>
        <taxon>Bacilli</taxon>
        <taxon>Bacillales</taxon>
        <taxon>Bacillaceae</taxon>
        <taxon>Oceanobacillus</taxon>
    </lineage>
</organism>
<dbReference type="InterPro" id="IPR041698">
    <property type="entry name" value="Methyltransf_25"/>
</dbReference>
<evidence type="ECO:0000313" key="3">
    <source>
        <dbReference type="EMBL" id="CEI80364.1"/>
    </source>
</evidence>
<reference evidence="3 4" key="1">
    <citation type="submission" date="2014-11" db="EMBL/GenBank/DDBJ databases">
        <authorList>
            <person name="Urmite Genomes Urmite Genomes"/>
        </authorList>
    </citation>
    <scope>NUCLEOTIDE SEQUENCE [LARGE SCALE GENOMIC DNA]</scope>
    <source>
        <strain evidence="3 4">Oc5</strain>
    </source>
</reference>
<protein>
    <submittedName>
        <fullName evidence="3">23S rRNA (Guanine(745)-N(1))-methyltransferase</fullName>
    </submittedName>
</protein>
<dbReference type="SUPFAM" id="SSF53335">
    <property type="entry name" value="S-adenosyl-L-methionine-dependent methyltransferases"/>
    <property type="match status" value="1"/>
</dbReference>
<dbReference type="EMBL" id="CDGG01000001">
    <property type="protein sequence ID" value="CEI80364.1"/>
    <property type="molecule type" value="Genomic_DNA"/>
</dbReference>
<evidence type="ECO:0000256" key="1">
    <source>
        <dbReference type="PIRSR" id="PIRSR018249-2"/>
    </source>
</evidence>
<dbReference type="Gene3D" id="3.40.50.150">
    <property type="entry name" value="Vaccinia Virus protein VP39"/>
    <property type="match status" value="1"/>
</dbReference>
<evidence type="ECO:0000259" key="2">
    <source>
        <dbReference type="Pfam" id="PF13649"/>
    </source>
</evidence>
<dbReference type="GO" id="GO:0008168">
    <property type="term" value="F:methyltransferase activity"/>
    <property type="evidence" value="ECO:0007669"/>
    <property type="project" value="UniProtKB-KW"/>
</dbReference>
<keyword evidence="1" id="KW-0949">S-adenosyl-L-methionine</keyword>
<keyword evidence="3" id="KW-0489">Methyltransferase</keyword>
<dbReference type="InterPro" id="IPR029063">
    <property type="entry name" value="SAM-dependent_MTases_sf"/>
</dbReference>
<feature type="binding site" evidence="1">
    <location>
        <begin position="54"/>
        <end position="55"/>
    </location>
    <ligand>
        <name>S-adenosyl-L-methionine</name>
        <dbReference type="ChEBI" id="CHEBI:59789"/>
    </ligand>
</feature>
<proteinExistence type="predicted"/>
<name>A0A0A1MKL0_9BACI</name>
<feature type="binding site" evidence="1">
    <location>
        <position position="23"/>
    </location>
    <ligand>
        <name>S-adenosyl-L-methionine</name>
        <dbReference type="ChEBI" id="CHEBI:59789"/>
    </ligand>
</feature>
<dbReference type="AlphaFoldDB" id="A0A0A1MKL0"/>
<accession>A0A0A1MKL0</accession>
<feature type="domain" description="Methyltransferase" evidence="2">
    <location>
        <begin position="47"/>
        <end position="134"/>
    </location>
</feature>
<keyword evidence="3" id="KW-0808">Transferase</keyword>
<dbReference type="GO" id="GO:0032259">
    <property type="term" value="P:methylation"/>
    <property type="evidence" value="ECO:0007669"/>
    <property type="project" value="UniProtKB-KW"/>
</dbReference>
<gene>
    <name evidence="3" type="primary">rlmA</name>
    <name evidence="3" type="ORF">BN997_00167</name>
</gene>
<feature type="binding site" evidence="1">
    <location>
        <position position="146"/>
    </location>
    <ligand>
        <name>S-adenosyl-L-methionine</name>
        <dbReference type="ChEBI" id="CHEBI:59789"/>
    </ligand>
</feature>
<keyword evidence="4" id="KW-1185">Reference proteome</keyword>